<reference evidence="8" key="2">
    <citation type="submission" date="2020-07" db="EMBL/GenBank/DDBJ databases">
        <authorList>
            <person name="Vera ALvarez R."/>
            <person name="Arias-Moreno D.M."/>
            <person name="Jimenez-Jacinto V."/>
            <person name="Jimenez-Bremont J.F."/>
            <person name="Swaminathan K."/>
            <person name="Moose S.P."/>
            <person name="Guerrero-Gonzalez M.L."/>
            <person name="Marino-Ramirez L."/>
            <person name="Landsman D."/>
            <person name="Rodriguez-Kessler M."/>
            <person name="Delgado-Sanchez P."/>
        </authorList>
    </citation>
    <scope>NUCLEOTIDE SEQUENCE</scope>
    <source>
        <tissue evidence="8">Cladode</tissue>
    </source>
</reference>
<evidence type="ECO:0000256" key="2">
    <source>
        <dbReference type="ARBA" id="ARBA00010271"/>
    </source>
</evidence>
<evidence type="ECO:0000256" key="4">
    <source>
        <dbReference type="ARBA" id="ARBA00022968"/>
    </source>
</evidence>
<protein>
    <recommendedName>
        <fullName evidence="7">Exostosin GT47 domain-containing protein</fullName>
    </recommendedName>
</protein>
<dbReference type="AlphaFoldDB" id="A0A7C9FBK8"/>
<comment type="similarity">
    <text evidence="2">Belongs to the glycosyltransferase 47 family.</text>
</comment>
<dbReference type="GO" id="GO:0016757">
    <property type="term" value="F:glycosyltransferase activity"/>
    <property type="evidence" value="ECO:0007669"/>
    <property type="project" value="UniProtKB-KW"/>
</dbReference>
<dbReference type="Pfam" id="PF03016">
    <property type="entry name" value="Exostosin_GT47"/>
    <property type="match status" value="1"/>
</dbReference>
<comment type="subcellular location">
    <subcellularLocation>
        <location evidence="1">Golgi apparatus membrane</location>
        <topology evidence="1">Single-pass type II membrane protein</topology>
    </subcellularLocation>
</comment>
<evidence type="ECO:0000256" key="6">
    <source>
        <dbReference type="SAM" id="MobiDB-lite"/>
    </source>
</evidence>
<dbReference type="EMBL" id="GISG01279398">
    <property type="protein sequence ID" value="MBA4678468.1"/>
    <property type="molecule type" value="Transcribed_RNA"/>
</dbReference>
<feature type="region of interest" description="Disordered" evidence="6">
    <location>
        <begin position="247"/>
        <end position="268"/>
    </location>
</feature>
<organism evidence="8">
    <name type="scientific">Opuntia streptacantha</name>
    <name type="common">Prickly pear cactus</name>
    <name type="synonym">Opuntia cardona</name>
    <dbReference type="NCBI Taxonomy" id="393608"/>
    <lineage>
        <taxon>Eukaryota</taxon>
        <taxon>Viridiplantae</taxon>
        <taxon>Streptophyta</taxon>
        <taxon>Embryophyta</taxon>
        <taxon>Tracheophyta</taxon>
        <taxon>Spermatophyta</taxon>
        <taxon>Magnoliopsida</taxon>
        <taxon>eudicotyledons</taxon>
        <taxon>Gunneridae</taxon>
        <taxon>Pentapetalae</taxon>
        <taxon>Caryophyllales</taxon>
        <taxon>Cactineae</taxon>
        <taxon>Cactaceae</taxon>
        <taxon>Opuntioideae</taxon>
        <taxon>Opuntia</taxon>
    </lineage>
</organism>
<dbReference type="InterPro" id="IPR040911">
    <property type="entry name" value="Exostosin_GT47"/>
</dbReference>
<keyword evidence="3" id="KW-0328">Glycosyltransferase</keyword>
<keyword evidence="3" id="KW-0808">Transferase</keyword>
<dbReference type="InterPro" id="IPR004263">
    <property type="entry name" value="Exostosin"/>
</dbReference>
<evidence type="ECO:0000259" key="7">
    <source>
        <dbReference type="Pfam" id="PF03016"/>
    </source>
</evidence>
<keyword evidence="5" id="KW-0333">Golgi apparatus</keyword>
<feature type="domain" description="Exostosin GT47" evidence="7">
    <location>
        <begin position="341"/>
        <end position="621"/>
    </location>
</feature>
<reference evidence="8" key="1">
    <citation type="journal article" date="2013" name="J. Plant Res.">
        <title>Effect of fungi and light on seed germination of three Opuntia species from semiarid lands of central Mexico.</title>
        <authorList>
            <person name="Delgado-Sanchez P."/>
            <person name="Jimenez-Bremont J.F."/>
            <person name="Guerrero-Gonzalez Mde L."/>
            <person name="Flores J."/>
        </authorList>
    </citation>
    <scope>NUCLEOTIDE SEQUENCE</scope>
    <source>
        <tissue evidence="8">Cladode</tissue>
    </source>
</reference>
<sequence length="672" mass="75602">MGFEVQKAFKMETRRLLWLIGLLFATVILFQCVELPKGSSVFSRSENPEKRISSFFSDNVTSPSIALVVKNPELALPLENGTSKNTSSFVATEGKDHALSPGQNGDFTPYAAVPPVAPPQPTVIASALNSSFMGTEKDDTTLPLVPGQSGDFTSYVALPPVAPPQPAGISSTLNSSFAGTEKEDTALHPGQNGNFTPYIAAPPVAPAPMVSSVIRAPLQTSELNSSTASTTPQVDSLSLENASLSPPLVHMPVQKPKPKPTPISKMPPKDVYTLSDMNEMLIQSQMSPDTRMPRWPMNVDQQLMLARSEIENAPALIKDGLYGPLYRNASMFQRSYELMEQMLKIYVYKEGDRPIFHKPPLEGIYASEGWFMKLLEANRQFVTKRPEDAHLFYLPFSSRNLEEALYVPNSHSHRNLELHLKGYVDMIAAIYPFWNRTYGADHFLVACHDWAPSETKKFMANCIRALCNADVKEGFKFGKDVSLPETYVRKAADPVRGVGGRAPSKRKTLAFFAGNMHGYLRPILLQYWGNKNDPDMQIFATLPRSKGNRNYIEYMKSSKYCICARGYEVNSPRVVEAIFYGCVPVIISDNFVPPFLETLNWESFAVFVAEKDIPNLKNILLSIPQKTYFRMHMRVRKVQQHFLWHPQPVKYDLFHMILHSIWYNRVFQSRPR</sequence>
<dbReference type="PANTHER" id="PTHR11062">
    <property type="entry name" value="EXOSTOSIN HEPARAN SULFATE GLYCOSYLTRANSFERASE -RELATED"/>
    <property type="match status" value="1"/>
</dbReference>
<evidence type="ECO:0000256" key="5">
    <source>
        <dbReference type="ARBA" id="ARBA00023034"/>
    </source>
</evidence>
<keyword evidence="4" id="KW-0812">Transmembrane</keyword>
<accession>A0A7C9FBK8</accession>
<keyword evidence="4" id="KW-0735">Signal-anchor</keyword>
<proteinExistence type="inferred from homology"/>
<dbReference type="PANTHER" id="PTHR11062:SF108">
    <property type="entry name" value="EXOSTOSIN FAMILY PROTEIN"/>
    <property type="match status" value="1"/>
</dbReference>
<evidence type="ECO:0000256" key="3">
    <source>
        <dbReference type="ARBA" id="ARBA00022676"/>
    </source>
</evidence>
<evidence type="ECO:0000256" key="1">
    <source>
        <dbReference type="ARBA" id="ARBA00004323"/>
    </source>
</evidence>
<evidence type="ECO:0000313" key="8">
    <source>
        <dbReference type="EMBL" id="MBA4678468.1"/>
    </source>
</evidence>
<dbReference type="GO" id="GO:0000139">
    <property type="term" value="C:Golgi membrane"/>
    <property type="evidence" value="ECO:0007669"/>
    <property type="project" value="UniProtKB-SubCell"/>
</dbReference>
<name>A0A7C9FBK8_OPUST</name>